<evidence type="ECO:0000259" key="1">
    <source>
        <dbReference type="Pfam" id="PF13228"/>
    </source>
</evidence>
<reference evidence="3" key="1">
    <citation type="journal article" date="2019" name="Int. J. Syst. Evol. Microbiol.">
        <title>The Global Catalogue of Microorganisms (GCM) 10K type strain sequencing project: providing services to taxonomists for standard genome sequencing and annotation.</title>
        <authorList>
            <consortium name="The Broad Institute Genomics Platform"/>
            <consortium name="The Broad Institute Genome Sequencing Center for Infectious Disease"/>
            <person name="Wu L."/>
            <person name="Ma J."/>
        </authorList>
    </citation>
    <scope>NUCLEOTIDE SEQUENCE [LARGE SCALE GENOMIC DNA]</scope>
    <source>
        <strain evidence="3">JCM 10977</strain>
    </source>
</reference>
<dbReference type="RefSeq" id="WP_343974159.1">
    <property type="nucleotide sequence ID" value="NZ_BAAAHK010000012.1"/>
</dbReference>
<sequence length="342" mass="38919">MTDFVPGLELSRLFYAEAVRPILESNFPVLPHSAALIGRGSEVLGFDDEVSTDHDWKPRVLLFLREENPAVAETLRRELPAEYRGRSIDAAAPGVLGSIGVHTIHGYFRDTLKVEIHDELTAEDWLTFPEQTLRTLTAGAVHHDEAGLQDVRDRLAYYPRDVWLYLLIAGWWRVHPEMNLVGRTGSVGDELGSALIGSRLVTDLMRLCFLMERQYAPYSKWFGTAFARLDCGPELQPILTEVLRAGTWQERERALNAAYEKLGAMHNALELTEPVTIGVEQMWDRPFKVAWADYPGLLAAQIKDPAVLSILERWPVGPVDQFRELLWRPHNRTLLLRVFEQE</sequence>
<protein>
    <submittedName>
        <fullName evidence="2">DUF4037 domain-containing protein</fullName>
    </submittedName>
</protein>
<organism evidence="2 3">
    <name type="scientific">Kribbella koreensis</name>
    <dbReference type="NCBI Taxonomy" id="57909"/>
    <lineage>
        <taxon>Bacteria</taxon>
        <taxon>Bacillati</taxon>
        <taxon>Actinomycetota</taxon>
        <taxon>Actinomycetes</taxon>
        <taxon>Propionibacteriales</taxon>
        <taxon>Kribbellaceae</taxon>
        <taxon>Kribbella</taxon>
    </lineage>
</organism>
<proteinExistence type="predicted"/>
<feature type="domain" description="DUF4037" evidence="1">
    <location>
        <begin position="125"/>
        <end position="222"/>
    </location>
</feature>
<dbReference type="Proteomes" id="UP001500542">
    <property type="component" value="Unassembled WGS sequence"/>
</dbReference>
<dbReference type="Pfam" id="PF13228">
    <property type="entry name" value="DUF4037"/>
    <property type="match status" value="1"/>
</dbReference>
<dbReference type="EMBL" id="BAAAHK010000012">
    <property type="protein sequence ID" value="GAA0949335.1"/>
    <property type="molecule type" value="Genomic_DNA"/>
</dbReference>
<evidence type="ECO:0000313" key="2">
    <source>
        <dbReference type="EMBL" id="GAA0949335.1"/>
    </source>
</evidence>
<evidence type="ECO:0000313" key="3">
    <source>
        <dbReference type="Proteomes" id="UP001500542"/>
    </source>
</evidence>
<keyword evidence="3" id="KW-1185">Reference proteome</keyword>
<comment type="caution">
    <text evidence="2">The sequence shown here is derived from an EMBL/GenBank/DDBJ whole genome shotgun (WGS) entry which is preliminary data.</text>
</comment>
<name>A0ABP4BH59_9ACTN</name>
<accession>A0ABP4BH59</accession>
<gene>
    <name evidence="2" type="ORF">GCM10009554_47810</name>
</gene>
<dbReference type="InterPro" id="IPR025117">
    <property type="entry name" value="DUF4037"/>
</dbReference>